<dbReference type="InterPro" id="IPR040842">
    <property type="entry name" value="SNX17/31_FERM"/>
</dbReference>
<dbReference type="CDD" id="cd16121">
    <property type="entry name" value="FERM_F1_SNX17"/>
    <property type="match status" value="1"/>
</dbReference>
<keyword evidence="5" id="KW-0963">Cytoplasm</keyword>
<dbReference type="Gene3D" id="3.30.1520.10">
    <property type="entry name" value="Phox-like domain"/>
    <property type="match status" value="1"/>
</dbReference>
<evidence type="ECO:0000256" key="2">
    <source>
        <dbReference type="ARBA" id="ARBA00004412"/>
    </source>
</evidence>
<dbReference type="InterPro" id="IPR048763">
    <property type="entry name" value="SNX17-31_FERM_F1"/>
</dbReference>
<dbReference type="GO" id="GO:0005769">
    <property type="term" value="C:early endosome"/>
    <property type="evidence" value="ECO:0007669"/>
    <property type="project" value="UniProtKB-SubCell"/>
</dbReference>
<gene>
    <name evidence="13" type="ORF">AaeL_AAEL006870</name>
</gene>
<keyword evidence="8" id="KW-0446">Lipid-binding</keyword>
<reference evidence="13" key="1">
    <citation type="submission" date="2005-10" db="EMBL/GenBank/DDBJ databases">
        <authorList>
            <person name="Loftus B.J."/>
            <person name="Nene V.M."/>
            <person name="Hannick L.I."/>
            <person name="Bidwell S."/>
            <person name="Haas B."/>
            <person name="Amedeo P."/>
            <person name="Orvis J."/>
            <person name="Wortman J.R."/>
            <person name="White O.R."/>
            <person name="Salzberg S."/>
            <person name="Shumway M."/>
            <person name="Koo H."/>
            <person name="Zhao Y."/>
            <person name="Holmes M."/>
            <person name="Miller J."/>
            <person name="Schatz M."/>
            <person name="Pop M."/>
            <person name="Pai G."/>
            <person name="Utterback T."/>
            <person name="Rogers Y.-H."/>
            <person name="Kravitz S."/>
            <person name="Fraser C.M."/>
        </authorList>
    </citation>
    <scope>NUCLEOTIDE SEQUENCE</scope>
    <source>
        <strain evidence="13">Liverpool</strain>
    </source>
</reference>
<dbReference type="GO" id="GO:0006886">
    <property type="term" value="P:intracellular protein transport"/>
    <property type="evidence" value="ECO:0007669"/>
    <property type="project" value="TreeGrafter"/>
</dbReference>
<reference evidence="13" key="3">
    <citation type="submission" date="2012-09" db="EMBL/GenBank/DDBJ databases">
        <authorList>
            <consortium name="VectorBase"/>
        </authorList>
    </citation>
    <scope>NUCLEOTIDE SEQUENCE</scope>
    <source>
        <strain evidence="13">Liverpool</strain>
    </source>
</reference>
<dbReference type="FunFam" id="2.30.29.30:FF:000145">
    <property type="entry name" value="Sorting nexin-17 isoform1"/>
    <property type="match status" value="1"/>
</dbReference>
<name>A0A1S4FET3_AEDAE</name>
<dbReference type="Pfam" id="PF18116">
    <property type="entry name" value="SNX17_FERM_C"/>
    <property type="match status" value="1"/>
</dbReference>
<dbReference type="AlphaFoldDB" id="A0A1S4FET3"/>
<evidence type="ECO:0000313" key="14">
    <source>
        <dbReference type="Proteomes" id="UP000682892"/>
    </source>
</evidence>
<dbReference type="FunFam" id="1.20.80.60:FF:000001">
    <property type="entry name" value="Sorting nexin-17 isoform1"/>
    <property type="match status" value="1"/>
</dbReference>
<dbReference type="PANTHER" id="PTHR12431">
    <property type="entry name" value="SORTING NEXIN 17 AND 27"/>
    <property type="match status" value="1"/>
</dbReference>
<dbReference type="Pfam" id="PF21273">
    <property type="entry name" value="SNX17-27-31_F1_FERM"/>
    <property type="match status" value="1"/>
</dbReference>
<dbReference type="Pfam" id="PF00787">
    <property type="entry name" value="PX"/>
    <property type="match status" value="1"/>
</dbReference>
<sequence length="495" mass="56593">MHFSIPDTQEFGPDNSGSSFTGFNIHINGSFHCCLRYKQLHSLHEQLKRSLPTLALPSFPPKKLLPLTPSQIEQRRISLERYIQLVGQDPVLCRSELLRAFLLNAQQESSFTECREVSLDVFLMNGYRIVTKAFTTDCSSKVLEKACSLIDLPKEYTYYFSLYLVRNEPNGEVAIAKKLMDFEAPHISQKQWDDCKIVIRTSYWDANYDLELMRDRIALNLLYIQALSDVERGWILTSRDLSDQLTDLQARGNKREYLEIVRKLPLYGCLQFPRVCVDYPQPNTMATVIIGNRELNLLTHYGKKIQETKFKVTRIRCWRVTTIHNNEELSSNSSSESREPGGNLELSFEYLMAKNQLKWITIYSEQSMLMSVCLQSIVDELLNQKNGSDINNVQTHQEFAPLSYIRRDGSNYYITDSSSTDTLSSISDSNSTSNQQSNGSGKRPPPSNGTSSSSSSSSSSFIRRKLKEFNTTVRFKSGKDSVHNEAFEWIGDDDL</sequence>
<dbReference type="GO" id="GO:0030659">
    <property type="term" value="C:cytoplasmic vesicle membrane"/>
    <property type="evidence" value="ECO:0007669"/>
    <property type="project" value="UniProtKB-SubCell"/>
</dbReference>
<dbReference type="InterPro" id="IPR001683">
    <property type="entry name" value="PX_dom"/>
</dbReference>
<comment type="similarity">
    <text evidence="3">Belongs to the sorting nexin family.</text>
</comment>
<dbReference type="PROSITE" id="PS50195">
    <property type="entry name" value="PX"/>
    <property type="match status" value="1"/>
</dbReference>
<dbReference type="InterPro" id="IPR011993">
    <property type="entry name" value="PH-like_dom_sf"/>
</dbReference>
<feature type="region of interest" description="Disordered" evidence="11">
    <location>
        <begin position="418"/>
        <end position="461"/>
    </location>
</feature>
<dbReference type="CDD" id="cd13337">
    <property type="entry name" value="FERM-like_C_SNX17"/>
    <property type="match status" value="1"/>
</dbReference>
<evidence type="ECO:0000256" key="11">
    <source>
        <dbReference type="SAM" id="MobiDB-lite"/>
    </source>
</evidence>
<dbReference type="Gene3D" id="2.30.29.30">
    <property type="entry name" value="Pleckstrin-homology domain (PH domain)/Phosphotyrosine-binding domain (PTB)"/>
    <property type="match status" value="1"/>
</dbReference>
<dbReference type="SMART" id="SM00312">
    <property type="entry name" value="PX"/>
    <property type="match status" value="1"/>
</dbReference>
<evidence type="ECO:0000256" key="3">
    <source>
        <dbReference type="ARBA" id="ARBA00010883"/>
    </source>
</evidence>
<dbReference type="GO" id="GO:0032456">
    <property type="term" value="P:endocytic recycling"/>
    <property type="evidence" value="ECO:0007669"/>
    <property type="project" value="TreeGrafter"/>
</dbReference>
<dbReference type="GO" id="GO:0035091">
    <property type="term" value="F:phosphatidylinositol binding"/>
    <property type="evidence" value="ECO:0007669"/>
    <property type="project" value="InterPro"/>
</dbReference>
<feature type="compositionally biased region" description="Low complexity" evidence="11">
    <location>
        <begin position="451"/>
        <end position="460"/>
    </location>
</feature>
<dbReference type="InterPro" id="IPR036871">
    <property type="entry name" value="PX_dom_sf"/>
</dbReference>
<evidence type="ECO:0000256" key="1">
    <source>
        <dbReference type="ARBA" id="ARBA00004180"/>
    </source>
</evidence>
<evidence type="ECO:0000256" key="6">
    <source>
        <dbReference type="ARBA" id="ARBA00022753"/>
    </source>
</evidence>
<dbReference type="Pfam" id="PF21271">
    <property type="entry name" value="SNX17-31_F2_FERM"/>
    <property type="match status" value="1"/>
</dbReference>
<keyword evidence="4" id="KW-0813">Transport</keyword>
<evidence type="ECO:0000256" key="9">
    <source>
        <dbReference type="ARBA" id="ARBA00023136"/>
    </source>
</evidence>
<keyword evidence="6" id="KW-0967">Endosome</keyword>
<evidence type="ECO:0000256" key="10">
    <source>
        <dbReference type="ARBA" id="ARBA00023329"/>
    </source>
</evidence>
<evidence type="ECO:0000256" key="4">
    <source>
        <dbReference type="ARBA" id="ARBA00022448"/>
    </source>
</evidence>
<dbReference type="Gene3D" id="1.20.80.60">
    <property type="match status" value="1"/>
</dbReference>
<dbReference type="OMA" id="RRHCVGV"/>
<dbReference type="CTD" id="9784"/>
<dbReference type="CDD" id="cd06885">
    <property type="entry name" value="PX_SNX17_31"/>
    <property type="match status" value="1"/>
</dbReference>
<feature type="domain" description="PX" evidence="12">
    <location>
        <begin position="1"/>
        <end position="109"/>
    </location>
</feature>
<dbReference type="FunFam" id="3.30.1520.10:FF:000008">
    <property type="entry name" value="Sorting nexin-17 isoform1"/>
    <property type="match status" value="1"/>
</dbReference>
<evidence type="ECO:0000256" key="8">
    <source>
        <dbReference type="ARBA" id="ARBA00023121"/>
    </source>
</evidence>
<feature type="compositionally biased region" description="Low complexity" evidence="11">
    <location>
        <begin position="418"/>
        <end position="441"/>
    </location>
</feature>
<dbReference type="InterPro" id="IPR037836">
    <property type="entry name" value="SNX17_FERM-like_dom"/>
</dbReference>
<keyword evidence="9" id="KW-0472">Membrane</keyword>
<keyword evidence="10" id="KW-0968">Cytoplasmic vesicle</keyword>
<dbReference type="InterPro" id="IPR028666">
    <property type="entry name" value="SNX17_FERM_N"/>
</dbReference>
<dbReference type="Proteomes" id="UP000682892">
    <property type="component" value="Unassembled WGS sequence"/>
</dbReference>
<comment type="subcellular location">
    <subcellularLocation>
        <location evidence="1">Cytoplasmic vesicle membrane</location>
        <topology evidence="1">Peripheral membrane protein</topology>
        <orientation evidence="1">Cytoplasmic side</orientation>
    </subcellularLocation>
    <subcellularLocation>
        <location evidence="2">Early endosome</location>
    </subcellularLocation>
</comment>
<proteinExistence type="inferred from homology"/>
<reference evidence="13" key="2">
    <citation type="journal article" date="2007" name="Science">
        <title>Genome sequence of Aedes aegypti, a major arbovirus vector.</title>
        <authorList>
            <person name="Nene V."/>
            <person name="Wortman J.R."/>
            <person name="Lawson D."/>
            <person name="Haas B."/>
            <person name="Kodira C."/>
            <person name="Tu Z.J."/>
            <person name="Loftus B."/>
            <person name="Xi Z."/>
            <person name="Megy K."/>
            <person name="Grabherr M."/>
            <person name="Ren Q."/>
            <person name="Zdobnov E.M."/>
            <person name="Lobo N.F."/>
            <person name="Campbell K.S."/>
            <person name="Brown S.E."/>
            <person name="Bonaldo M.F."/>
            <person name="Zhu J."/>
            <person name="Sinkins S.P."/>
            <person name="Hogenkamp D.G."/>
            <person name="Amedeo P."/>
            <person name="Arensburger P."/>
            <person name="Atkinson P.W."/>
            <person name="Bidwell S."/>
            <person name="Biedler J."/>
            <person name="Birney E."/>
            <person name="Bruggner R.V."/>
            <person name="Costas J."/>
            <person name="Coy M.R."/>
            <person name="Crabtree J."/>
            <person name="Crawford M."/>
            <person name="Debruyn B."/>
            <person name="Decaprio D."/>
            <person name="Eiglmeier K."/>
            <person name="Eisenstadt E."/>
            <person name="El-Dorry H."/>
            <person name="Gelbart W.M."/>
            <person name="Gomes S.L."/>
            <person name="Hammond M."/>
            <person name="Hannick L.I."/>
            <person name="Hogan J.R."/>
            <person name="Holmes M.H."/>
            <person name="Jaffe D."/>
            <person name="Johnston J.S."/>
            <person name="Kennedy R.C."/>
            <person name="Koo H."/>
            <person name="Kravitz S."/>
            <person name="Kriventseva E.V."/>
            <person name="Kulp D."/>
            <person name="Labutti K."/>
            <person name="Lee E."/>
            <person name="Li S."/>
            <person name="Lovin D.D."/>
            <person name="Mao C."/>
            <person name="Mauceli E."/>
            <person name="Menck C.F."/>
            <person name="Miller J.R."/>
            <person name="Montgomery P."/>
            <person name="Mori A."/>
            <person name="Nascimento A.L."/>
            <person name="Naveira H.F."/>
            <person name="Nusbaum C."/>
            <person name="O'leary S."/>
            <person name="Orvis J."/>
            <person name="Pertea M."/>
            <person name="Quesneville H."/>
            <person name="Reidenbach K.R."/>
            <person name="Rogers Y.H."/>
            <person name="Roth C.W."/>
            <person name="Schneider J.R."/>
            <person name="Schatz M."/>
            <person name="Shumway M."/>
            <person name="Stanke M."/>
            <person name="Stinson E.O."/>
            <person name="Tubio J.M."/>
            <person name="Vanzee J.P."/>
            <person name="Verjovski-Almeida S."/>
            <person name="Werner D."/>
            <person name="White O."/>
            <person name="Wyder S."/>
            <person name="Zeng Q."/>
            <person name="Zhao Q."/>
            <person name="Zhao Y."/>
            <person name="Hill C.A."/>
            <person name="Raikhel A.S."/>
            <person name="Soares M.B."/>
            <person name="Knudson D.L."/>
            <person name="Lee N.H."/>
            <person name="Galagan J."/>
            <person name="Salzberg S.L."/>
            <person name="Paulsen I.T."/>
            <person name="Dimopoulos G."/>
            <person name="Collins F.H."/>
            <person name="Birren B."/>
            <person name="Fraser-Liggett C.M."/>
            <person name="Severson D.W."/>
        </authorList>
    </citation>
    <scope>NUCLEOTIDE SEQUENCE [LARGE SCALE GENOMIC DNA]</scope>
    <source>
        <strain evidence="13">Liverpool</strain>
    </source>
</reference>
<organism evidence="13 14">
    <name type="scientific">Aedes aegypti</name>
    <name type="common">Yellowfever mosquito</name>
    <name type="synonym">Culex aegypti</name>
    <dbReference type="NCBI Taxonomy" id="7159"/>
    <lineage>
        <taxon>Eukaryota</taxon>
        <taxon>Metazoa</taxon>
        <taxon>Ecdysozoa</taxon>
        <taxon>Arthropoda</taxon>
        <taxon>Hexapoda</taxon>
        <taxon>Insecta</taxon>
        <taxon>Pterygota</taxon>
        <taxon>Neoptera</taxon>
        <taxon>Endopterygota</taxon>
        <taxon>Diptera</taxon>
        <taxon>Nematocera</taxon>
        <taxon>Culicoidea</taxon>
        <taxon>Culicidae</taxon>
        <taxon>Culicinae</taxon>
        <taxon>Aedini</taxon>
        <taxon>Aedes</taxon>
        <taxon>Stegomyia</taxon>
    </lineage>
</organism>
<evidence type="ECO:0000256" key="7">
    <source>
        <dbReference type="ARBA" id="ARBA00022927"/>
    </source>
</evidence>
<keyword evidence="7" id="KW-0653">Protein transport</keyword>
<dbReference type="KEGG" id="aag:5568449"/>
<dbReference type="EMBL" id="CH477409">
    <property type="protein sequence ID" value="EAT41496.1"/>
    <property type="molecule type" value="Genomic_DNA"/>
</dbReference>
<accession>A0A1S4FET3</accession>
<dbReference type="OrthoDB" id="5772781at2759"/>
<evidence type="ECO:0000259" key="12">
    <source>
        <dbReference type="PROSITE" id="PS50195"/>
    </source>
</evidence>
<evidence type="ECO:0000313" key="13">
    <source>
        <dbReference type="EMBL" id="EAT41496.1"/>
    </source>
</evidence>
<dbReference type="PANTHER" id="PTHR12431:SF14">
    <property type="entry name" value="LD15323P"/>
    <property type="match status" value="1"/>
</dbReference>
<dbReference type="Gene3D" id="3.10.20.90">
    <property type="entry name" value="Phosphatidylinositol 3-kinase Catalytic Subunit, Chain A, domain 1"/>
    <property type="match status" value="1"/>
</dbReference>
<dbReference type="InterPro" id="IPR048767">
    <property type="entry name" value="SNX17-31_FERM_F2"/>
</dbReference>
<dbReference type="SUPFAM" id="SSF64268">
    <property type="entry name" value="PX domain"/>
    <property type="match status" value="1"/>
</dbReference>
<protein>
    <submittedName>
        <fullName evidence="13">AAEL006870-PA</fullName>
    </submittedName>
</protein>
<evidence type="ECO:0000256" key="5">
    <source>
        <dbReference type="ARBA" id="ARBA00022490"/>
    </source>
</evidence>